<organism evidence="1 2">
    <name type="scientific">Nephila pilipes</name>
    <name type="common">Giant wood spider</name>
    <name type="synonym">Nephila maculata</name>
    <dbReference type="NCBI Taxonomy" id="299642"/>
    <lineage>
        <taxon>Eukaryota</taxon>
        <taxon>Metazoa</taxon>
        <taxon>Ecdysozoa</taxon>
        <taxon>Arthropoda</taxon>
        <taxon>Chelicerata</taxon>
        <taxon>Arachnida</taxon>
        <taxon>Araneae</taxon>
        <taxon>Araneomorphae</taxon>
        <taxon>Entelegynae</taxon>
        <taxon>Araneoidea</taxon>
        <taxon>Nephilidae</taxon>
        <taxon>Nephila</taxon>
    </lineage>
</organism>
<proteinExistence type="predicted"/>
<dbReference type="EMBL" id="BMAW01068505">
    <property type="protein sequence ID" value="GFT64818.1"/>
    <property type="molecule type" value="Genomic_DNA"/>
</dbReference>
<accession>A0A8X6PDC1</accession>
<gene>
    <name evidence="1" type="ORF">NPIL_82561</name>
</gene>
<comment type="caution">
    <text evidence="1">The sequence shown here is derived from an EMBL/GenBank/DDBJ whole genome shotgun (WGS) entry which is preliminary data.</text>
</comment>
<evidence type="ECO:0000313" key="1">
    <source>
        <dbReference type="EMBL" id="GFT64818.1"/>
    </source>
</evidence>
<reference evidence="1" key="1">
    <citation type="submission" date="2020-08" db="EMBL/GenBank/DDBJ databases">
        <title>Multicomponent nature underlies the extraordinary mechanical properties of spider dragline silk.</title>
        <authorList>
            <person name="Kono N."/>
            <person name="Nakamura H."/>
            <person name="Mori M."/>
            <person name="Yoshida Y."/>
            <person name="Ohtoshi R."/>
            <person name="Malay A.D."/>
            <person name="Moran D.A.P."/>
            <person name="Tomita M."/>
            <person name="Numata K."/>
            <person name="Arakawa K."/>
        </authorList>
    </citation>
    <scope>NUCLEOTIDE SEQUENCE</scope>
</reference>
<name>A0A8X6PDC1_NEPPI</name>
<evidence type="ECO:0000313" key="2">
    <source>
        <dbReference type="Proteomes" id="UP000887013"/>
    </source>
</evidence>
<dbReference type="Proteomes" id="UP000887013">
    <property type="component" value="Unassembled WGS sequence"/>
</dbReference>
<sequence>MFTRIYSSSEISDCAHIPLICFRSRITVTASLLSSASRRPTFPTECAEIRQNNSSAPLILRVLVTSDACISVGWMEGRRLRNGLPHIIQYLSSGSSVIYRRRGGNLLFLSVFEMAEMENCLAKLPNYK</sequence>
<keyword evidence="2" id="KW-1185">Reference proteome</keyword>
<protein>
    <submittedName>
        <fullName evidence="1">Uncharacterized protein</fullName>
    </submittedName>
</protein>
<dbReference type="AlphaFoldDB" id="A0A8X6PDC1"/>